<dbReference type="EMBL" id="JABWMJ010000005">
    <property type="protein sequence ID" value="NUZ06639.1"/>
    <property type="molecule type" value="Genomic_DNA"/>
</dbReference>
<comment type="caution">
    <text evidence="1">The sequence shown here is derived from an EMBL/GenBank/DDBJ whole genome shotgun (WGS) entry which is preliminary data.</text>
</comment>
<proteinExistence type="predicted"/>
<name>A0A7Y6NP03_9BURK</name>
<evidence type="ECO:0000313" key="2">
    <source>
        <dbReference type="Proteomes" id="UP000529637"/>
    </source>
</evidence>
<protein>
    <submittedName>
        <fullName evidence="1">Uncharacterized protein</fullName>
    </submittedName>
</protein>
<accession>A0A7Y6NP03</accession>
<sequence>MPAHNVESLRTRIETVVALSRLLDRVERNAAPIGADQYRSLVRQLQQVLSTELPPEALKAVFNAYPAAAELYENMHYATAGLALSSLDVSVKTEMAASELLQRLRRSPPANQPGAEAA</sequence>
<dbReference type="Proteomes" id="UP000529637">
    <property type="component" value="Unassembled WGS sequence"/>
</dbReference>
<dbReference type="RefSeq" id="WP_176069482.1">
    <property type="nucleotide sequence ID" value="NZ_JABWMJ010000005.1"/>
</dbReference>
<gene>
    <name evidence="1" type="ORF">HQN59_12785</name>
</gene>
<reference evidence="1 2" key="1">
    <citation type="submission" date="2020-06" db="EMBL/GenBank/DDBJ databases">
        <title>Schlegella sp. ID0723 isolated from air conditioner.</title>
        <authorList>
            <person name="Kim D.Y."/>
            <person name="Kim D.-U."/>
        </authorList>
    </citation>
    <scope>NUCLEOTIDE SEQUENCE [LARGE SCALE GENOMIC DNA]</scope>
    <source>
        <strain evidence="1 2">ID0723</strain>
    </source>
</reference>
<keyword evidence="2" id="KW-1185">Reference proteome</keyword>
<dbReference type="AlphaFoldDB" id="A0A7Y6NP03"/>
<organism evidence="1 2">
    <name type="scientific">Piscinibacter koreensis</name>
    <dbReference type="NCBI Taxonomy" id="2742824"/>
    <lineage>
        <taxon>Bacteria</taxon>
        <taxon>Pseudomonadati</taxon>
        <taxon>Pseudomonadota</taxon>
        <taxon>Betaproteobacteria</taxon>
        <taxon>Burkholderiales</taxon>
        <taxon>Sphaerotilaceae</taxon>
        <taxon>Piscinibacter</taxon>
    </lineage>
</organism>
<evidence type="ECO:0000313" key="1">
    <source>
        <dbReference type="EMBL" id="NUZ06639.1"/>
    </source>
</evidence>